<evidence type="ECO:0000313" key="3">
    <source>
        <dbReference type="Proteomes" id="UP000800200"/>
    </source>
</evidence>
<dbReference type="EMBL" id="ML994652">
    <property type="protein sequence ID" value="KAF2181471.1"/>
    <property type="molecule type" value="Genomic_DNA"/>
</dbReference>
<keyword evidence="3" id="KW-1185">Reference proteome</keyword>
<reference evidence="2" key="1">
    <citation type="journal article" date="2020" name="Stud. Mycol.">
        <title>101 Dothideomycetes genomes: a test case for predicting lifestyles and emergence of pathogens.</title>
        <authorList>
            <person name="Haridas S."/>
            <person name="Albert R."/>
            <person name="Binder M."/>
            <person name="Bloem J."/>
            <person name="Labutti K."/>
            <person name="Salamov A."/>
            <person name="Andreopoulos B."/>
            <person name="Baker S."/>
            <person name="Barry K."/>
            <person name="Bills G."/>
            <person name="Bluhm B."/>
            <person name="Cannon C."/>
            <person name="Castanera R."/>
            <person name="Culley D."/>
            <person name="Daum C."/>
            <person name="Ezra D."/>
            <person name="Gonzalez J."/>
            <person name="Henrissat B."/>
            <person name="Kuo A."/>
            <person name="Liang C."/>
            <person name="Lipzen A."/>
            <person name="Lutzoni F."/>
            <person name="Magnuson J."/>
            <person name="Mondo S."/>
            <person name="Nolan M."/>
            <person name="Ohm R."/>
            <person name="Pangilinan J."/>
            <person name="Park H.-J."/>
            <person name="Ramirez L."/>
            <person name="Alfaro M."/>
            <person name="Sun H."/>
            <person name="Tritt A."/>
            <person name="Yoshinaga Y."/>
            <person name="Zwiers L.-H."/>
            <person name="Turgeon B."/>
            <person name="Goodwin S."/>
            <person name="Spatafora J."/>
            <person name="Crous P."/>
            <person name="Grigoriev I."/>
        </authorList>
    </citation>
    <scope>NUCLEOTIDE SEQUENCE</scope>
    <source>
        <strain evidence="2">CBS 207.26</strain>
    </source>
</reference>
<dbReference type="PANTHER" id="PTHR40788:SF2">
    <property type="entry name" value="CLR5 DOMAIN-CONTAINING PROTEIN"/>
    <property type="match status" value="1"/>
</dbReference>
<organism evidence="2 3">
    <name type="scientific">Zopfia rhizophila CBS 207.26</name>
    <dbReference type="NCBI Taxonomy" id="1314779"/>
    <lineage>
        <taxon>Eukaryota</taxon>
        <taxon>Fungi</taxon>
        <taxon>Dikarya</taxon>
        <taxon>Ascomycota</taxon>
        <taxon>Pezizomycotina</taxon>
        <taxon>Dothideomycetes</taxon>
        <taxon>Dothideomycetes incertae sedis</taxon>
        <taxon>Zopfiaceae</taxon>
        <taxon>Zopfia</taxon>
    </lineage>
</organism>
<feature type="region of interest" description="Disordered" evidence="1">
    <location>
        <begin position="596"/>
        <end position="629"/>
    </location>
</feature>
<accession>A0A6A6DPP8</accession>
<dbReference type="OrthoDB" id="2922289at2759"/>
<proteinExistence type="predicted"/>
<name>A0A6A6DPP8_9PEZI</name>
<sequence>MDTSDACIDPDKGIDAIEEKIKSSPLLQNLRRSFGPNWFLCLEKISCLGYDALSRDCIPRLEFRRPSLDRAKAVFRHWKTLQAMKEDGTLNSFREGWDRLTKLERCERLQRQYPKLSNCPHADVYAWAQSSESERSSLDKRLFMTPLLNIEDLSQDDVLPDLLDARATWHPGLFHTIDGRSIYLGIFGGVLKFRARGGISFTSGAGYEEAESYSISFQDEVDPGKPLPPSEVSASIGILQLQAQSLTYDFLVSFPKDLLDSSTSDKEIEQESKHPGSNDCLSLWTLSSRSDYYGQPKTVDLKYLDVLVKASLNEALDDLWQLRKDPELWGERLDETPAKKPGRVSNLLHVVFHRIDIFQSLSLHLDAVQQHILFEAQHDGSTSPHPPDLASLYSAFQSSLDEKLCQLHNTQWSPEKYSGSVFSQLFDMLKENDPTVWIMDFPSVMRIIDREIRKVGTVEIPIGVMQALNDLSILAVCVRETYKHYNFEPQIDHANKINELEAWWKKRKLPWISVLSALSEIECHKLDVYVRRREISPQERLRTSWTMIDRYMNTSCQGNETKGVIELIQESAPIDIAPLVDNLPVNTLFTHEATPAFSYKEQRRPKPRKTPRPEDPSPITLPTKEPDLQPPIVVKPARNKEFWAALLAPPSENGTELHWSDFCNAMRGIGYTIIPQTGSVYRFQYDETSATSNEKLGTIIFHAPHRDKVTHREGRKRWLGRLLRRFKVEL</sequence>
<evidence type="ECO:0008006" key="4">
    <source>
        <dbReference type="Google" id="ProtNLM"/>
    </source>
</evidence>
<dbReference type="Proteomes" id="UP000800200">
    <property type="component" value="Unassembled WGS sequence"/>
</dbReference>
<evidence type="ECO:0000256" key="1">
    <source>
        <dbReference type="SAM" id="MobiDB-lite"/>
    </source>
</evidence>
<gene>
    <name evidence="2" type="ORF">K469DRAFT_589059</name>
</gene>
<dbReference type="AlphaFoldDB" id="A0A6A6DPP8"/>
<protein>
    <recommendedName>
        <fullName evidence="4">Clr5 domain-containing protein</fullName>
    </recommendedName>
</protein>
<evidence type="ECO:0000313" key="2">
    <source>
        <dbReference type="EMBL" id="KAF2181471.1"/>
    </source>
</evidence>
<dbReference type="PANTHER" id="PTHR40788">
    <property type="entry name" value="CLR5 DOMAIN-CONTAINING PROTEIN-RELATED"/>
    <property type="match status" value="1"/>
</dbReference>